<reference evidence="2" key="1">
    <citation type="submission" date="2016-12" db="EMBL/GenBank/DDBJ databases">
        <title>The genomes of Aspergillus section Nigri reveals drivers in fungal speciation.</title>
        <authorList>
            <consortium name="DOE Joint Genome Institute"/>
            <person name="Vesth T.C."/>
            <person name="Nybo J."/>
            <person name="Theobald S."/>
            <person name="Brandl J."/>
            <person name="Frisvad J.C."/>
            <person name="Nielsen K.F."/>
            <person name="Lyhne E.K."/>
            <person name="Kogle M.E."/>
            <person name="Kuo A."/>
            <person name="Riley R."/>
            <person name="Clum A."/>
            <person name="Nolan M."/>
            <person name="Lipzen A."/>
            <person name="Salamov A."/>
            <person name="Henrissat B."/>
            <person name="Wiebenga A."/>
            <person name="De vries R.P."/>
            <person name="Grigoriev I.V."/>
            <person name="Mortensen U.H."/>
            <person name="Andersen M.R."/>
            <person name="Baker S.E."/>
        </authorList>
    </citation>
    <scope>NUCLEOTIDE SEQUENCE</scope>
    <source>
        <strain evidence="2">IBT 28561</strain>
    </source>
</reference>
<dbReference type="Proteomes" id="UP000234254">
    <property type="component" value="Unassembled WGS sequence"/>
</dbReference>
<evidence type="ECO:0000313" key="3">
    <source>
        <dbReference type="Proteomes" id="UP000234254"/>
    </source>
</evidence>
<dbReference type="OrthoDB" id="10069986at2759"/>
<dbReference type="VEuPathDB" id="FungiDB:P168DRAFT_120031"/>
<protein>
    <submittedName>
        <fullName evidence="2">Uncharacterized protein</fullName>
    </submittedName>
</protein>
<organism evidence="2 3">
    <name type="scientific">Aspergillus campestris (strain IBT 28561)</name>
    <dbReference type="NCBI Taxonomy" id="1392248"/>
    <lineage>
        <taxon>Eukaryota</taxon>
        <taxon>Fungi</taxon>
        <taxon>Dikarya</taxon>
        <taxon>Ascomycota</taxon>
        <taxon>Pezizomycotina</taxon>
        <taxon>Eurotiomycetes</taxon>
        <taxon>Eurotiomycetidae</taxon>
        <taxon>Eurotiales</taxon>
        <taxon>Aspergillaceae</taxon>
        <taxon>Aspergillus</taxon>
        <taxon>Aspergillus subgen. Circumdati</taxon>
    </lineage>
</organism>
<name>A0A2I1DAG9_ASPC2</name>
<keyword evidence="3" id="KW-1185">Reference proteome</keyword>
<dbReference type="GeneID" id="36540133"/>
<accession>A0A2I1DAG9</accession>
<dbReference type="EMBL" id="MSFM01000003">
    <property type="protein sequence ID" value="PKY06868.1"/>
    <property type="molecule type" value="Genomic_DNA"/>
</dbReference>
<feature type="compositionally biased region" description="Basic and acidic residues" evidence="1">
    <location>
        <begin position="102"/>
        <end position="113"/>
    </location>
</feature>
<gene>
    <name evidence="2" type="ORF">P168DRAFT_120031</name>
</gene>
<proteinExistence type="predicted"/>
<feature type="region of interest" description="Disordered" evidence="1">
    <location>
        <begin position="88"/>
        <end position="113"/>
    </location>
</feature>
<dbReference type="AlphaFoldDB" id="A0A2I1DAG9"/>
<evidence type="ECO:0000256" key="1">
    <source>
        <dbReference type="SAM" id="MobiDB-lite"/>
    </source>
</evidence>
<evidence type="ECO:0000313" key="2">
    <source>
        <dbReference type="EMBL" id="PKY06868.1"/>
    </source>
</evidence>
<sequence length="113" mass="13065">MQGRLQGPARASSYRCTLTLCMCAYVYEWLDVCMYVCMYVCLDVCRYVRMNRWMSSNFVISTTRGLWNLGCHAVVVLGQVLHEGASPNCDQSNRWWSSRPSRRPEIDPLRQCG</sequence>
<comment type="caution">
    <text evidence="2">The sequence shown here is derived from an EMBL/GenBank/DDBJ whole genome shotgun (WGS) entry which is preliminary data.</text>
</comment>
<dbReference type="RefSeq" id="XP_024695462.1">
    <property type="nucleotide sequence ID" value="XM_024832612.1"/>
</dbReference>